<evidence type="ECO:0000313" key="2">
    <source>
        <dbReference type="EMBL" id="REH42709.1"/>
    </source>
</evidence>
<name>A0A3E0HD87_9PSEU</name>
<keyword evidence="1" id="KW-1133">Transmembrane helix</keyword>
<dbReference type="AlphaFoldDB" id="A0A3E0HD87"/>
<evidence type="ECO:0000313" key="3">
    <source>
        <dbReference type="Proteomes" id="UP000256269"/>
    </source>
</evidence>
<keyword evidence="1" id="KW-0472">Membrane</keyword>
<dbReference type="Proteomes" id="UP000256269">
    <property type="component" value="Unassembled WGS sequence"/>
</dbReference>
<keyword evidence="3" id="KW-1185">Reference proteome</keyword>
<sequence>MPSGQVPQWLVIVLPLIGTLVGGLGGALGGAFLTARAARKREREQRQHDIWKQSEAHAIAIKSEWRAERLQTYSKFLSLLDQFRKYVPNEKFGVVVKKSDTTEMHELNLAAWEIYWHIALIEDGGESVTRIGKGLLELQIAFMVAAHGVEVSPKPKEGSGQYGKLLVQLRTAMRNELGVSYHASSALTTTPSPPFGMTS</sequence>
<comment type="caution">
    <text evidence="2">The sequence shown here is derived from an EMBL/GenBank/DDBJ whole genome shotgun (WGS) entry which is preliminary data.</text>
</comment>
<keyword evidence="1" id="KW-0812">Transmembrane</keyword>
<protein>
    <submittedName>
        <fullName evidence="2">Uncharacterized protein</fullName>
    </submittedName>
</protein>
<dbReference type="EMBL" id="QUNO01000010">
    <property type="protein sequence ID" value="REH42709.1"/>
    <property type="molecule type" value="Genomic_DNA"/>
</dbReference>
<accession>A0A3E0HD87</accession>
<evidence type="ECO:0000256" key="1">
    <source>
        <dbReference type="SAM" id="Phobius"/>
    </source>
</evidence>
<gene>
    <name evidence="2" type="ORF">BCF44_110206</name>
</gene>
<feature type="transmembrane region" description="Helical" evidence="1">
    <location>
        <begin position="12"/>
        <end position="33"/>
    </location>
</feature>
<proteinExistence type="predicted"/>
<organism evidence="2 3">
    <name type="scientific">Kutzneria buriramensis</name>
    <dbReference type="NCBI Taxonomy" id="1045776"/>
    <lineage>
        <taxon>Bacteria</taxon>
        <taxon>Bacillati</taxon>
        <taxon>Actinomycetota</taxon>
        <taxon>Actinomycetes</taxon>
        <taxon>Pseudonocardiales</taxon>
        <taxon>Pseudonocardiaceae</taxon>
        <taxon>Kutzneria</taxon>
    </lineage>
</organism>
<reference evidence="2 3" key="1">
    <citation type="submission" date="2018-08" db="EMBL/GenBank/DDBJ databases">
        <title>Genomic Encyclopedia of Archaeal and Bacterial Type Strains, Phase II (KMG-II): from individual species to whole genera.</title>
        <authorList>
            <person name="Goeker M."/>
        </authorList>
    </citation>
    <scope>NUCLEOTIDE SEQUENCE [LARGE SCALE GENOMIC DNA]</scope>
    <source>
        <strain evidence="2 3">DSM 45791</strain>
    </source>
</reference>
<dbReference type="RefSeq" id="WP_147328669.1">
    <property type="nucleotide sequence ID" value="NZ_CP144375.1"/>
</dbReference>